<evidence type="ECO:0000313" key="6">
    <source>
        <dbReference type="EMBL" id="KAB1219738.1"/>
    </source>
</evidence>
<reference evidence="7" key="1">
    <citation type="submission" date="2018-07" db="EMBL/GenBank/DDBJ databases">
        <authorList>
            <person name="Gao Z.-S."/>
            <person name="Jia H.-M."/>
            <person name="Jia H.-J."/>
            <person name="Cai Q.-L."/>
            <person name="Wang Y."/>
            <person name="Zhao H.-B."/>
        </authorList>
    </citation>
    <scope>NUCLEOTIDE SEQUENCE</scope>
    <source>
        <tissue evidence="7">Leaves</tissue>
    </source>
</reference>
<dbReference type="Proteomes" id="UP000516437">
    <property type="component" value="Chromosome 3"/>
</dbReference>
<evidence type="ECO:0000259" key="5">
    <source>
        <dbReference type="Pfam" id="PF10551"/>
    </source>
</evidence>
<evidence type="ECO:0000256" key="3">
    <source>
        <dbReference type="ARBA" id="ARBA00023172"/>
    </source>
</evidence>
<evidence type="ECO:0000313" key="8">
    <source>
        <dbReference type="Proteomes" id="UP000516437"/>
    </source>
</evidence>
<evidence type="ECO:0000256" key="1">
    <source>
        <dbReference type="ARBA" id="ARBA00022578"/>
    </source>
</evidence>
<organism evidence="7 8">
    <name type="scientific">Morella rubra</name>
    <name type="common">Chinese bayberry</name>
    <dbReference type="NCBI Taxonomy" id="262757"/>
    <lineage>
        <taxon>Eukaryota</taxon>
        <taxon>Viridiplantae</taxon>
        <taxon>Streptophyta</taxon>
        <taxon>Embryophyta</taxon>
        <taxon>Tracheophyta</taxon>
        <taxon>Spermatophyta</taxon>
        <taxon>Magnoliopsida</taxon>
        <taxon>eudicotyledons</taxon>
        <taxon>Gunneridae</taxon>
        <taxon>Pentapetalae</taxon>
        <taxon>rosids</taxon>
        <taxon>fabids</taxon>
        <taxon>Fagales</taxon>
        <taxon>Myricaceae</taxon>
        <taxon>Morella</taxon>
    </lineage>
</organism>
<dbReference type="PROSITE" id="PS01007">
    <property type="entry name" value="TRANSPOSASE_MUTATOR"/>
    <property type="match status" value="1"/>
</dbReference>
<dbReference type="EMBL" id="RXIC02000021">
    <property type="protein sequence ID" value="KAB1219738.1"/>
    <property type="molecule type" value="Genomic_DNA"/>
</dbReference>
<dbReference type="GO" id="GO:0004803">
    <property type="term" value="F:transposase activity"/>
    <property type="evidence" value="ECO:0007669"/>
    <property type="project" value="InterPro"/>
</dbReference>
<sequence>MTIMMKQRPMKTSGGPSVGLGGHSFEVGGPLSGPVEDTDVVDRDEEHMTTDMANDEHVTTQVGDDAPSTHPESVDDGYLSDQVISDTLISPHESEDEVDRPSRTAPEFHERALRSSPNLFGWLLLEGGFKGQLLSTVARDPNNNMYLVAFVVVEAELKDNWELFLETLVGDLGSAPPRGWTFMSDRQKGLAQDFKAVIPMVDHRFCVKHLYANFRDANHRGVALKDKLWCAATAYTESESNKKMDELKALSPNAHEYLRKVDYT</sequence>
<dbReference type="PANTHER" id="PTHR31973:SF187">
    <property type="entry name" value="MUTATOR TRANSPOSASE MUDRA PROTEIN"/>
    <property type="match status" value="1"/>
</dbReference>
<dbReference type="GO" id="GO:0003677">
    <property type="term" value="F:DNA binding"/>
    <property type="evidence" value="ECO:0007669"/>
    <property type="project" value="UniProtKB-KW"/>
</dbReference>
<dbReference type="PANTHER" id="PTHR31973">
    <property type="entry name" value="POLYPROTEIN, PUTATIVE-RELATED"/>
    <property type="match status" value="1"/>
</dbReference>
<reference evidence="7 8" key="2">
    <citation type="journal article" date="2019" name="Plant Biotechnol. J.">
        <title>The red bayberry genome and genetic basis of sex determination.</title>
        <authorList>
            <person name="Jia H.M."/>
            <person name="Jia H.J."/>
            <person name="Cai Q.L."/>
            <person name="Wang Y."/>
            <person name="Zhao H.B."/>
            <person name="Yang W.F."/>
            <person name="Wang G.Y."/>
            <person name="Li Y.H."/>
            <person name="Zhan D.L."/>
            <person name="Shen Y.T."/>
            <person name="Niu Q.F."/>
            <person name="Chang L."/>
            <person name="Qiu J."/>
            <person name="Zhao L."/>
            <person name="Xie H.B."/>
            <person name="Fu W.Y."/>
            <person name="Jin J."/>
            <person name="Li X.W."/>
            <person name="Jiao Y."/>
            <person name="Zhou C.C."/>
            <person name="Tu T."/>
            <person name="Chai C.Y."/>
            <person name="Gao J.L."/>
            <person name="Fan L.J."/>
            <person name="van de Weg E."/>
            <person name="Wang J.Y."/>
            <person name="Gao Z.S."/>
        </authorList>
    </citation>
    <scope>NUCLEOTIDE SEQUENCE [LARGE SCALE GENOMIC DNA]</scope>
    <source>
        <tissue evidence="7">Leaves</tissue>
    </source>
</reference>
<feature type="region of interest" description="Disordered" evidence="4">
    <location>
        <begin position="1"/>
        <end position="77"/>
    </location>
</feature>
<keyword evidence="3" id="KW-0233">DNA recombination</keyword>
<feature type="compositionally biased region" description="Basic and acidic residues" evidence="4">
    <location>
        <begin position="40"/>
        <end position="58"/>
    </location>
</feature>
<gene>
    <name evidence="7" type="ORF">CJ030_MR2G005742</name>
    <name evidence="6" type="ORF">CJ030_MR3G005747</name>
</gene>
<reference evidence="7" key="3">
    <citation type="submission" date="2019-09" db="EMBL/GenBank/DDBJ databases">
        <authorList>
            <person name="Gao Z."/>
        </authorList>
    </citation>
    <scope>NUCLEOTIDE SEQUENCE</scope>
    <source>
        <tissue evidence="7">Leaves</tissue>
    </source>
</reference>
<dbReference type="EMBL" id="RXIC02000020">
    <property type="protein sequence ID" value="KAB1224225.1"/>
    <property type="molecule type" value="Genomic_DNA"/>
</dbReference>
<accession>A0A6A1WG43</accession>
<proteinExistence type="predicted"/>
<dbReference type="Proteomes" id="UP000516437">
    <property type="component" value="Chromosome 2"/>
</dbReference>
<keyword evidence="2" id="KW-0238">DNA-binding</keyword>
<name>A0A6A1WG43_9ROSI</name>
<evidence type="ECO:0000256" key="2">
    <source>
        <dbReference type="ARBA" id="ARBA00023125"/>
    </source>
</evidence>
<evidence type="ECO:0000313" key="7">
    <source>
        <dbReference type="EMBL" id="KAB1224225.1"/>
    </source>
</evidence>
<dbReference type="OrthoDB" id="1918246at2759"/>
<comment type="caution">
    <text evidence="7">The sequence shown here is derived from an EMBL/GenBank/DDBJ whole genome shotgun (WGS) entry which is preliminary data.</text>
</comment>
<keyword evidence="1" id="KW-0815">Transposition</keyword>
<dbReference type="Pfam" id="PF10551">
    <property type="entry name" value="MULE"/>
    <property type="match status" value="1"/>
</dbReference>
<dbReference type="AlphaFoldDB" id="A0A6A1WG43"/>
<evidence type="ECO:0000256" key="4">
    <source>
        <dbReference type="SAM" id="MobiDB-lite"/>
    </source>
</evidence>
<dbReference type="InterPro" id="IPR001207">
    <property type="entry name" value="Transposase_mutator"/>
</dbReference>
<feature type="domain" description="MULE transposase" evidence="5">
    <location>
        <begin position="129"/>
        <end position="213"/>
    </location>
</feature>
<dbReference type="InterPro" id="IPR018289">
    <property type="entry name" value="MULE_transposase_dom"/>
</dbReference>
<dbReference type="GO" id="GO:0006313">
    <property type="term" value="P:DNA transposition"/>
    <property type="evidence" value="ECO:0007669"/>
    <property type="project" value="InterPro"/>
</dbReference>
<keyword evidence="8" id="KW-1185">Reference proteome</keyword>
<protein>
    <recommendedName>
        <fullName evidence="5">MULE transposase domain-containing protein</fullName>
    </recommendedName>
</protein>